<dbReference type="InParanoid" id="M4BB64"/>
<dbReference type="Proteomes" id="UP000011713">
    <property type="component" value="Unassembled WGS sequence"/>
</dbReference>
<protein>
    <submittedName>
        <fullName evidence="2">Uncharacterized protein</fullName>
    </submittedName>
</protein>
<reference evidence="2" key="2">
    <citation type="submission" date="2015-06" db="UniProtKB">
        <authorList>
            <consortium name="EnsemblProtists"/>
        </authorList>
    </citation>
    <scope>IDENTIFICATION</scope>
    <source>
        <strain evidence="2">Emoy2</strain>
    </source>
</reference>
<dbReference type="VEuPathDB" id="FungiDB:HpaG803526"/>
<evidence type="ECO:0000313" key="3">
    <source>
        <dbReference type="Proteomes" id="UP000011713"/>
    </source>
</evidence>
<reference evidence="3" key="1">
    <citation type="journal article" date="2010" name="Science">
        <title>Signatures of adaptation to obligate biotrophy in the Hyaloperonospora arabidopsidis genome.</title>
        <authorList>
            <person name="Baxter L."/>
            <person name="Tripathy S."/>
            <person name="Ishaque N."/>
            <person name="Boot N."/>
            <person name="Cabral A."/>
            <person name="Kemen E."/>
            <person name="Thines M."/>
            <person name="Ah-Fong A."/>
            <person name="Anderson R."/>
            <person name="Badejoko W."/>
            <person name="Bittner-Eddy P."/>
            <person name="Boore J.L."/>
            <person name="Chibucos M.C."/>
            <person name="Coates M."/>
            <person name="Dehal P."/>
            <person name="Delehaunty K."/>
            <person name="Dong S."/>
            <person name="Downton P."/>
            <person name="Dumas B."/>
            <person name="Fabro G."/>
            <person name="Fronick C."/>
            <person name="Fuerstenberg S.I."/>
            <person name="Fulton L."/>
            <person name="Gaulin E."/>
            <person name="Govers F."/>
            <person name="Hughes L."/>
            <person name="Humphray S."/>
            <person name="Jiang R.H."/>
            <person name="Judelson H."/>
            <person name="Kamoun S."/>
            <person name="Kyung K."/>
            <person name="Meijer H."/>
            <person name="Minx P."/>
            <person name="Morris P."/>
            <person name="Nelson J."/>
            <person name="Phuntumart V."/>
            <person name="Qutob D."/>
            <person name="Rehmany A."/>
            <person name="Rougon-Cardoso A."/>
            <person name="Ryden P."/>
            <person name="Torto-Alalibo T."/>
            <person name="Studholme D."/>
            <person name="Wang Y."/>
            <person name="Win J."/>
            <person name="Wood J."/>
            <person name="Clifton S.W."/>
            <person name="Rogers J."/>
            <person name="Van den Ackerveken G."/>
            <person name="Jones J.D."/>
            <person name="McDowell J.M."/>
            <person name="Beynon J."/>
            <person name="Tyler B.M."/>
        </authorList>
    </citation>
    <scope>NUCLEOTIDE SEQUENCE [LARGE SCALE GENOMIC DNA]</scope>
    <source>
        <strain evidence="3">Emoy2</strain>
    </source>
</reference>
<name>M4BB64_HYAAE</name>
<dbReference type="AlphaFoldDB" id="M4BB64"/>
<evidence type="ECO:0000256" key="1">
    <source>
        <dbReference type="SAM" id="MobiDB-lite"/>
    </source>
</evidence>
<dbReference type="HOGENOM" id="CLU_075690_0_0_1"/>
<keyword evidence="3" id="KW-1185">Reference proteome</keyword>
<organism evidence="2 3">
    <name type="scientific">Hyaloperonospora arabidopsidis (strain Emoy2)</name>
    <name type="common">Downy mildew agent</name>
    <name type="synonym">Peronospora arabidopsidis</name>
    <dbReference type="NCBI Taxonomy" id="559515"/>
    <lineage>
        <taxon>Eukaryota</taxon>
        <taxon>Sar</taxon>
        <taxon>Stramenopiles</taxon>
        <taxon>Oomycota</taxon>
        <taxon>Peronosporomycetes</taxon>
        <taxon>Peronosporales</taxon>
        <taxon>Peronosporaceae</taxon>
        <taxon>Hyaloperonospora</taxon>
    </lineage>
</organism>
<feature type="region of interest" description="Disordered" evidence="1">
    <location>
        <begin position="229"/>
        <end position="256"/>
    </location>
</feature>
<evidence type="ECO:0000313" key="2">
    <source>
        <dbReference type="EnsemblProtists" id="HpaP803526"/>
    </source>
</evidence>
<accession>M4BB64</accession>
<dbReference type="EMBL" id="JH598083">
    <property type="status" value="NOT_ANNOTATED_CDS"/>
    <property type="molecule type" value="Genomic_DNA"/>
</dbReference>
<dbReference type="EnsemblProtists" id="HpaT803526">
    <property type="protein sequence ID" value="HpaP803526"/>
    <property type="gene ID" value="HpaG803526"/>
</dbReference>
<sequence length="256" mass="28287">MDLWDVCNKIKLALLNSVSELRAAIGGCAIKVWNNDHTDNFFAGVVRFVSRYALVKVHEQMQLLDDPELCRKNCSGDFSTTLGLPCVQKIAARKLSGGVLHIGDFHAHWHLRCVGFSRIFLPTLHLDAERDNDSVTVEDLVQTMLSTYRYLDSHQQMAMHLQLTELGLQTFSSAHPAMARSKGRPNGARNKHPPGILAEGWSSTQREASQFELVEAAFGRKCGVCGQRGTRHNARTCPQRDGQASGSTGDDADIIS</sequence>
<proteinExistence type="predicted"/>
<dbReference type="STRING" id="559515.M4BB64"/>